<reference evidence="3 4" key="1">
    <citation type="journal article" date="2012" name="Stand. Genomic Sci.">
        <title>Complete genome sequence of the sulfur compounds oxidizing chemolithoautotroph Sulfuricurvum kujiense type strain (YK-1(T)).</title>
        <authorList>
            <person name="Han C."/>
            <person name="Kotsyurbenko O."/>
            <person name="Chertkov O."/>
            <person name="Held B."/>
            <person name="Lapidus A."/>
            <person name="Nolan M."/>
            <person name="Lucas S."/>
            <person name="Hammon N."/>
            <person name="Deshpande S."/>
            <person name="Cheng J.F."/>
            <person name="Tapia R."/>
            <person name="Goodwin L.A."/>
            <person name="Pitluck S."/>
            <person name="Liolios K."/>
            <person name="Pagani I."/>
            <person name="Ivanova N."/>
            <person name="Mavromatis K."/>
            <person name="Mikhailova N."/>
            <person name="Pati A."/>
            <person name="Chen A."/>
            <person name="Palaniappan K."/>
            <person name="Land M."/>
            <person name="Hauser L."/>
            <person name="Chang Y.J."/>
            <person name="Jeffries C.D."/>
            <person name="Brambilla E.M."/>
            <person name="Rohde M."/>
            <person name="Spring S."/>
            <person name="Sikorski J."/>
            <person name="Goker M."/>
            <person name="Woyke T."/>
            <person name="Bristow J."/>
            <person name="Eisen J.A."/>
            <person name="Markowitz V."/>
            <person name="Hugenholtz P."/>
            <person name="Kyrpides N.C."/>
            <person name="Klenk H.P."/>
            <person name="Detter J.C."/>
        </authorList>
    </citation>
    <scope>NUCLEOTIDE SEQUENCE [LARGE SCALE GENOMIC DNA]</scope>
    <source>
        <strain evidence="4">ATCC BAA-921 / DSM 16994 / JCM 11577 / YK-1</strain>
    </source>
</reference>
<evidence type="ECO:0000313" key="3">
    <source>
        <dbReference type="EMBL" id="ADR33613.1"/>
    </source>
</evidence>
<dbReference type="PANTHER" id="PTHR33121">
    <property type="entry name" value="CYCLIC DI-GMP PHOSPHODIESTERASE PDEF"/>
    <property type="match status" value="1"/>
</dbReference>
<feature type="domain" description="EAL" evidence="1">
    <location>
        <begin position="360"/>
        <end position="597"/>
    </location>
</feature>
<evidence type="ECO:0000313" key="4">
    <source>
        <dbReference type="Proteomes" id="UP000008721"/>
    </source>
</evidence>
<dbReference type="Proteomes" id="UP000008721">
    <property type="component" value="Chromosome"/>
</dbReference>
<evidence type="ECO:0000259" key="2">
    <source>
        <dbReference type="PROSITE" id="PS50887"/>
    </source>
</evidence>
<dbReference type="Gene3D" id="3.20.20.450">
    <property type="entry name" value="EAL domain"/>
    <property type="match status" value="1"/>
</dbReference>
<dbReference type="InterPro" id="IPR035919">
    <property type="entry name" value="EAL_sf"/>
</dbReference>
<dbReference type="Pfam" id="PF00563">
    <property type="entry name" value="EAL"/>
    <property type="match status" value="1"/>
</dbReference>
<dbReference type="Gene3D" id="3.30.70.270">
    <property type="match status" value="1"/>
</dbReference>
<dbReference type="KEGG" id="sku:Sulku_0949"/>
<dbReference type="InterPro" id="IPR003018">
    <property type="entry name" value="GAF"/>
</dbReference>
<dbReference type="Pfam" id="PF13185">
    <property type="entry name" value="GAF_2"/>
    <property type="match status" value="1"/>
</dbReference>
<accession>E4U2M8</accession>
<dbReference type="STRING" id="709032.Sulku_0949"/>
<dbReference type="InterPro" id="IPR043128">
    <property type="entry name" value="Rev_trsase/Diguanyl_cyclase"/>
</dbReference>
<dbReference type="PROSITE" id="PS50883">
    <property type="entry name" value="EAL"/>
    <property type="match status" value="1"/>
</dbReference>
<dbReference type="NCBIfam" id="TIGR00254">
    <property type="entry name" value="GGDEF"/>
    <property type="match status" value="1"/>
</dbReference>
<proteinExistence type="predicted"/>
<sequence>MGQNRDVYLSLKEEVILSPYEYGVILDIQQNIYELLIIGHNQQEVLERLCFLAEKLLPNSVASIMLLDPESGLMNVISAPSIPPVGHEALQGLKPGNGGGSCGNAVYHNEAQYVHDTKTDKRWSDIRQIAFDFNLCSCWSMPIRNQYKEAIGSFALSSFEHRSPSDFHKRLLEICAFIVNMVLKRTEYEAQIDTHQQKLLSLAYFDQLTNLPNRQKIVDDMEEKKPKACVLFNIDDFKEVNDFFGIDAGDAILQEVGKWFNEMNFSPYRTGGDEFAILLYDDLTWKTLKHRITTLMSLFEEKVFVVGDEVLSIRMTVGAAIGEGKLLTRADIALHRAKEKKVSLALYEQEENIEETYRTNIAMTATIRKALANQRIICHYQPIVNMATGNIDKYETLVRMVDENGELIPPMKFLPIAKKTKLYPQITREVVYQACTLFSNRSEQFSINLSDSDIRDPHTVQEIINTIIQTDTASRVVFEILESEGIENYDEVARFITQVKALGAKIAIDDFGTGYSNFENILKLGVDYIKIDGSLISGISSNERHRIIVDTIIDFADKIGAETIAEFVSDESIYRSIKIHGIDYAQGYYTGKPEPLE</sequence>
<dbReference type="SUPFAM" id="SSF141868">
    <property type="entry name" value="EAL domain-like"/>
    <property type="match status" value="1"/>
</dbReference>
<dbReference type="PANTHER" id="PTHR33121:SF71">
    <property type="entry name" value="OXYGEN SENSOR PROTEIN DOSP"/>
    <property type="match status" value="1"/>
</dbReference>
<dbReference type="PROSITE" id="PS50887">
    <property type="entry name" value="GGDEF"/>
    <property type="match status" value="1"/>
</dbReference>
<dbReference type="HOGENOM" id="CLU_000445_70_34_7"/>
<dbReference type="Pfam" id="PF00990">
    <property type="entry name" value="GGDEF"/>
    <property type="match status" value="1"/>
</dbReference>
<keyword evidence="4" id="KW-1185">Reference proteome</keyword>
<dbReference type="eggNOG" id="COG2203">
    <property type="taxonomic scope" value="Bacteria"/>
</dbReference>
<protein>
    <submittedName>
        <fullName evidence="3">Diguanylate cyclase/phosphodiesterase with GAF sensor</fullName>
    </submittedName>
</protein>
<dbReference type="SUPFAM" id="SSF55781">
    <property type="entry name" value="GAF domain-like"/>
    <property type="match status" value="1"/>
</dbReference>
<dbReference type="SMART" id="SM00267">
    <property type="entry name" value="GGDEF"/>
    <property type="match status" value="1"/>
</dbReference>
<dbReference type="GO" id="GO:0071111">
    <property type="term" value="F:cyclic-guanylate-specific phosphodiesterase activity"/>
    <property type="evidence" value="ECO:0007669"/>
    <property type="project" value="InterPro"/>
</dbReference>
<organism evidence="3 4">
    <name type="scientific">Sulfuricurvum kujiense (strain ATCC BAA-921 / DSM 16994 / JCM 11577 / YK-1)</name>
    <dbReference type="NCBI Taxonomy" id="709032"/>
    <lineage>
        <taxon>Bacteria</taxon>
        <taxon>Pseudomonadati</taxon>
        <taxon>Campylobacterota</taxon>
        <taxon>Epsilonproteobacteria</taxon>
        <taxon>Campylobacterales</taxon>
        <taxon>Sulfurimonadaceae</taxon>
        <taxon>Sulfuricurvum</taxon>
    </lineage>
</organism>
<dbReference type="eggNOG" id="COG5001">
    <property type="taxonomic scope" value="Bacteria"/>
</dbReference>
<dbReference type="InterPro" id="IPR050706">
    <property type="entry name" value="Cyclic-di-GMP_PDE-like"/>
</dbReference>
<dbReference type="InterPro" id="IPR001633">
    <property type="entry name" value="EAL_dom"/>
</dbReference>
<dbReference type="Gene3D" id="3.30.450.40">
    <property type="match status" value="1"/>
</dbReference>
<dbReference type="CDD" id="cd01948">
    <property type="entry name" value="EAL"/>
    <property type="match status" value="1"/>
</dbReference>
<dbReference type="SMART" id="SM00052">
    <property type="entry name" value="EAL"/>
    <property type="match status" value="1"/>
</dbReference>
<evidence type="ECO:0000259" key="1">
    <source>
        <dbReference type="PROSITE" id="PS50883"/>
    </source>
</evidence>
<dbReference type="InterPro" id="IPR000160">
    <property type="entry name" value="GGDEF_dom"/>
</dbReference>
<dbReference type="InterPro" id="IPR029787">
    <property type="entry name" value="Nucleotide_cyclase"/>
</dbReference>
<gene>
    <name evidence="3" type="ordered locus">Sulku_0949</name>
</gene>
<dbReference type="AlphaFoldDB" id="E4U2M8"/>
<dbReference type="EMBL" id="CP002355">
    <property type="protein sequence ID" value="ADR33613.1"/>
    <property type="molecule type" value="Genomic_DNA"/>
</dbReference>
<dbReference type="SUPFAM" id="SSF55073">
    <property type="entry name" value="Nucleotide cyclase"/>
    <property type="match status" value="1"/>
</dbReference>
<dbReference type="CDD" id="cd01949">
    <property type="entry name" value="GGDEF"/>
    <property type="match status" value="1"/>
</dbReference>
<feature type="domain" description="GGDEF" evidence="2">
    <location>
        <begin position="225"/>
        <end position="349"/>
    </location>
</feature>
<dbReference type="InterPro" id="IPR029016">
    <property type="entry name" value="GAF-like_dom_sf"/>
</dbReference>
<name>E4U2M8_SULKY</name>
<dbReference type="RefSeq" id="WP_013459810.1">
    <property type="nucleotide sequence ID" value="NC_014762.1"/>
</dbReference>